<sequence>MALSVVSTLAPLKNYSTLREFVLNNSYTLLLRPSLLSSPSTFGLNFFVLTLSNECVASIMGLETRGIEDMRCLYRLAEDLG</sequence>
<dbReference type="OrthoDB" id="7492502at2759"/>
<organism evidence="1 2">
    <name type="scientific">Arctia plantaginis</name>
    <name type="common">Wood tiger moth</name>
    <name type="synonym">Phalaena plantaginis</name>
    <dbReference type="NCBI Taxonomy" id="874455"/>
    <lineage>
        <taxon>Eukaryota</taxon>
        <taxon>Metazoa</taxon>
        <taxon>Ecdysozoa</taxon>
        <taxon>Arthropoda</taxon>
        <taxon>Hexapoda</taxon>
        <taxon>Insecta</taxon>
        <taxon>Pterygota</taxon>
        <taxon>Neoptera</taxon>
        <taxon>Endopterygota</taxon>
        <taxon>Lepidoptera</taxon>
        <taxon>Glossata</taxon>
        <taxon>Ditrysia</taxon>
        <taxon>Noctuoidea</taxon>
        <taxon>Erebidae</taxon>
        <taxon>Arctiinae</taxon>
        <taxon>Arctia</taxon>
    </lineage>
</organism>
<evidence type="ECO:0000313" key="1">
    <source>
        <dbReference type="EMBL" id="CAB3254049.1"/>
    </source>
</evidence>
<evidence type="ECO:0000313" key="2">
    <source>
        <dbReference type="Proteomes" id="UP000494256"/>
    </source>
</evidence>
<gene>
    <name evidence="1" type="ORF">APLA_LOCUS14551</name>
</gene>
<accession>A0A8S1AZ06</accession>
<dbReference type="Proteomes" id="UP000494256">
    <property type="component" value="Unassembled WGS sequence"/>
</dbReference>
<proteinExistence type="predicted"/>
<dbReference type="AlphaFoldDB" id="A0A8S1AZ06"/>
<comment type="caution">
    <text evidence="1">The sequence shown here is derived from an EMBL/GenBank/DDBJ whole genome shotgun (WGS) entry which is preliminary data.</text>
</comment>
<name>A0A8S1AZ06_ARCPL</name>
<dbReference type="EMBL" id="CADEBD010000393">
    <property type="protein sequence ID" value="CAB3254049.1"/>
    <property type="molecule type" value="Genomic_DNA"/>
</dbReference>
<reference evidence="1 2" key="1">
    <citation type="submission" date="2020-04" db="EMBL/GenBank/DDBJ databases">
        <authorList>
            <person name="Wallbank WR R."/>
            <person name="Pardo Diaz C."/>
            <person name="Kozak K."/>
            <person name="Martin S."/>
            <person name="Jiggins C."/>
            <person name="Moest M."/>
            <person name="Warren A I."/>
            <person name="Byers J.R.P. K."/>
            <person name="Montejo-Kovacevich G."/>
            <person name="Yen C E."/>
        </authorList>
    </citation>
    <scope>NUCLEOTIDE SEQUENCE [LARGE SCALE GENOMIC DNA]</scope>
</reference>
<protein>
    <submittedName>
        <fullName evidence="1">Uncharacterized protein</fullName>
    </submittedName>
</protein>